<evidence type="ECO:0008006" key="3">
    <source>
        <dbReference type="Google" id="ProtNLM"/>
    </source>
</evidence>
<proteinExistence type="predicted"/>
<dbReference type="Proteomes" id="UP000216225">
    <property type="component" value="Unassembled WGS sequence"/>
</dbReference>
<evidence type="ECO:0000313" key="2">
    <source>
        <dbReference type="Proteomes" id="UP000216225"/>
    </source>
</evidence>
<organism evidence="1 2">
    <name type="scientific">Alicycliphilus denitrificans</name>
    <dbReference type="NCBI Taxonomy" id="179636"/>
    <lineage>
        <taxon>Bacteria</taxon>
        <taxon>Pseudomonadati</taxon>
        <taxon>Pseudomonadota</taxon>
        <taxon>Betaproteobacteria</taxon>
        <taxon>Burkholderiales</taxon>
        <taxon>Comamonadaceae</taxon>
        <taxon>Alicycliphilus</taxon>
    </lineage>
</organism>
<sequence length="141" mass="16439">MVNVDEFFARYEKGANSFDPDLMSSLYTAEFMAGDPNGVSCGRNDQALRDAFVQRKEFFWQIGFKRAKILHVEAMPLDEKYTMAKVHWHMTFEKQPGHPLDFKFFITYFLYDPGDGPKAAFWISHDDERRVMREAGLVPND</sequence>
<protein>
    <recommendedName>
        <fullName evidence="3">Nuclear transport factor 2 family protein</fullName>
    </recommendedName>
</protein>
<dbReference type="EMBL" id="NKDB02000001">
    <property type="protein sequence ID" value="RKJ99656.1"/>
    <property type="molecule type" value="Genomic_DNA"/>
</dbReference>
<comment type="caution">
    <text evidence="1">The sequence shown here is derived from an EMBL/GenBank/DDBJ whole genome shotgun (WGS) entry which is preliminary data.</text>
</comment>
<dbReference type="AlphaFoldDB" id="A0A420KIH1"/>
<name>A0A420KIH1_9BURK</name>
<dbReference type="SUPFAM" id="SSF54427">
    <property type="entry name" value="NTF2-like"/>
    <property type="match status" value="1"/>
</dbReference>
<reference evidence="1 2" key="1">
    <citation type="submission" date="2018-09" db="EMBL/GenBank/DDBJ databases">
        <title>Genome comparison of Alicycliphilus sp. BQ1, a polyurethanolytic bacterium, with its closest phylogenetic relatives Alicycliphilus denitrificans BC and K601, unable to attack polyurethane.</title>
        <authorList>
            <person name="Loza-Tavera H."/>
            <person name="Lozano L."/>
            <person name="Cevallos M."/>
            <person name="Maya-Lucas O."/>
            <person name="Garcia-Mena J."/>
            <person name="Hernandez J."/>
        </authorList>
    </citation>
    <scope>NUCLEOTIDE SEQUENCE [LARGE SCALE GENOMIC DNA]</scope>
    <source>
        <strain evidence="1 2">BQ1</strain>
    </source>
</reference>
<dbReference type="RefSeq" id="WP_094436724.1">
    <property type="nucleotide sequence ID" value="NZ_NKDB02000001.1"/>
</dbReference>
<gene>
    <name evidence="1" type="ORF">CE154_008035</name>
</gene>
<dbReference type="InterPro" id="IPR032710">
    <property type="entry name" value="NTF2-like_dom_sf"/>
</dbReference>
<accession>A0A420KIH1</accession>
<evidence type="ECO:0000313" key="1">
    <source>
        <dbReference type="EMBL" id="RKJ99656.1"/>
    </source>
</evidence>